<evidence type="ECO:0000313" key="2">
    <source>
        <dbReference type="EMBL" id="GAA1736644.1"/>
    </source>
</evidence>
<evidence type="ECO:0000256" key="1">
    <source>
        <dbReference type="SAM" id="Phobius"/>
    </source>
</evidence>
<keyword evidence="1" id="KW-1133">Transmembrane helix</keyword>
<accession>A0ABN2JRL8</accession>
<reference evidence="2 3" key="1">
    <citation type="journal article" date="2019" name="Int. J. Syst. Evol. Microbiol.">
        <title>The Global Catalogue of Microorganisms (GCM) 10K type strain sequencing project: providing services to taxonomists for standard genome sequencing and annotation.</title>
        <authorList>
            <consortium name="The Broad Institute Genomics Platform"/>
            <consortium name="The Broad Institute Genome Sequencing Center for Infectious Disease"/>
            <person name="Wu L."/>
            <person name="Ma J."/>
        </authorList>
    </citation>
    <scope>NUCLEOTIDE SEQUENCE [LARGE SCALE GENOMIC DNA]</scope>
    <source>
        <strain evidence="2 3">JCM 13518</strain>
    </source>
</reference>
<keyword evidence="1" id="KW-0812">Transmembrane</keyword>
<feature type="transmembrane region" description="Helical" evidence="1">
    <location>
        <begin position="58"/>
        <end position="76"/>
    </location>
</feature>
<dbReference type="RefSeq" id="WP_344199828.1">
    <property type="nucleotide sequence ID" value="NZ_BAAAME010000004.1"/>
</dbReference>
<proteinExistence type="predicted"/>
<keyword evidence="1" id="KW-0472">Membrane</keyword>
<sequence>MARETDQLVSEIDEVRDHLAATIDTLIDRTSPKSILRRTTASVKAKFVDESGSPRFETIVPLVAGVAGVLAAAIVVRRLTR</sequence>
<organism evidence="2 3">
    <name type="scientific">Aeromicrobium alkaliterrae</name>
    <dbReference type="NCBI Taxonomy" id="302168"/>
    <lineage>
        <taxon>Bacteria</taxon>
        <taxon>Bacillati</taxon>
        <taxon>Actinomycetota</taxon>
        <taxon>Actinomycetes</taxon>
        <taxon>Propionibacteriales</taxon>
        <taxon>Nocardioidaceae</taxon>
        <taxon>Aeromicrobium</taxon>
    </lineage>
</organism>
<evidence type="ECO:0008006" key="4">
    <source>
        <dbReference type="Google" id="ProtNLM"/>
    </source>
</evidence>
<protein>
    <recommendedName>
        <fullName evidence="4">DUF3618 domain-containing protein</fullName>
    </recommendedName>
</protein>
<gene>
    <name evidence="2" type="ORF">GCM10009710_16190</name>
</gene>
<dbReference type="EMBL" id="BAAAME010000004">
    <property type="protein sequence ID" value="GAA1736644.1"/>
    <property type="molecule type" value="Genomic_DNA"/>
</dbReference>
<evidence type="ECO:0000313" key="3">
    <source>
        <dbReference type="Proteomes" id="UP001501057"/>
    </source>
</evidence>
<dbReference type="InterPro" id="IPR022062">
    <property type="entry name" value="DUF3618"/>
</dbReference>
<dbReference type="Proteomes" id="UP001501057">
    <property type="component" value="Unassembled WGS sequence"/>
</dbReference>
<dbReference type="Pfam" id="PF12277">
    <property type="entry name" value="DUF3618"/>
    <property type="match status" value="1"/>
</dbReference>
<name>A0ABN2JRL8_9ACTN</name>
<keyword evidence="3" id="KW-1185">Reference proteome</keyword>
<comment type="caution">
    <text evidence="2">The sequence shown here is derived from an EMBL/GenBank/DDBJ whole genome shotgun (WGS) entry which is preliminary data.</text>
</comment>